<protein>
    <submittedName>
        <fullName evidence="2">MarR family transcriptional regulator</fullName>
    </submittedName>
</protein>
<dbReference type="InterPro" id="IPR039422">
    <property type="entry name" value="MarR/SlyA-like"/>
</dbReference>
<name>A0ABP6Z9S1_9ACTN</name>
<dbReference type="Pfam" id="PF01047">
    <property type="entry name" value="MarR"/>
    <property type="match status" value="1"/>
</dbReference>
<proteinExistence type="predicted"/>
<gene>
    <name evidence="2" type="ORF">GCM10022223_13830</name>
</gene>
<keyword evidence="3" id="KW-1185">Reference proteome</keyword>
<dbReference type="PANTHER" id="PTHR33164">
    <property type="entry name" value="TRANSCRIPTIONAL REGULATOR, MARR FAMILY"/>
    <property type="match status" value="1"/>
</dbReference>
<dbReference type="InterPro" id="IPR036390">
    <property type="entry name" value="WH_DNA-bd_sf"/>
</dbReference>
<dbReference type="SMART" id="SM00347">
    <property type="entry name" value="HTH_MARR"/>
    <property type="match status" value="1"/>
</dbReference>
<comment type="caution">
    <text evidence="2">The sequence shown here is derived from an EMBL/GenBank/DDBJ whole genome shotgun (WGS) entry which is preliminary data.</text>
</comment>
<dbReference type="InterPro" id="IPR036388">
    <property type="entry name" value="WH-like_DNA-bd_sf"/>
</dbReference>
<dbReference type="Proteomes" id="UP001501074">
    <property type="component" value="Unassembled WGS sequence"/>
</dbReference>
<accession>A0ABP6Z9S1</accession>
<dbReference type="RefSeq" id="WP_231489026.1">
    <property type="nucleotide sequence ID" value="NZ_BAAAZO010000002.1"/>
</dbReference>
<evidence type="ECO:0000313" key="3">
    <source>
        <dbReference type="Proteomes" id="UP001501074"/>
    </source>
</evidence>
<dbReference type="InterPro" id="IPR000835">
    <property type="entry name" value="HTH_MarR-typ"/>
</dbReference>
<dbReference type="PANTHER" id="PTHR33164:SF99">
    <property type="entry name" value="MARR FAMILY REGULATORY PROTEIN"/>
    <property type="match status" value="1"/>
</dbReference>
<evidence type="ECO:0000259" key="1">
    <source>
        <dbReference type="PROSITE" id="PS50995"/>
    </source>
</evidence>
<sequence length="178" mass="19688">MSDDTPWLTPEQTYQWMHVVAASSALPTAIEHQLKRDAGLNFFEYSVLSGLSQAPGRAMKMCELAMFSHGSQSRLSHAVSRMERAGWVERRTCTEGSQRSVEAVLTDAGYDKIVEAAPAHVREARRLVVDALTEQELEHLQHALRKILRVASPPLLDVIDASFTSAHPTQPPEPTGLC</sequence>
<dbReference type="Gene3D" id="1.10.10.10">
    <property type="entry name" value="Winged helix-like DNA-binding domain superfamily/Winged helix DNA-binding domain"/>
    <property type="match status" value="1"/>
</dbReference>
<dbReference type="SUPFAM" id="SSF46785">
    <property type="entry name" value="Winged helix' DNA-binding domain"/>
    <property type="match status" value="1"/>
</dbReference>
<dbReference type="EMBL" id="BAAAZO010000002">
    <property type="protein sequence ID" value="GAA3599612.1"/>
    <property type="molecule type" value="Genomic_DNA"/>
</dbReference>
<feature type="domain" description="HTH marR-type" evidence="1">
    <location>
        <begin position="1"/>
        <end position="149"/>
    </location>
</feature>
<organism evidence="2 3">
    <name type="scientific">Kineosporia mesophila</name>
    <dbReference type="NCBI Taxonomy" id="566012"/>
    <lineage>
        <taxon>Bacteria</taxon>
        <taxon>Bacillati</taxon>
        <taxon>Actinomycetota</taxon>
        <taxon>Actinomycetes</taxon>
        <taxon>Kineosporiales</taxon>
        <taxon>Kineosporiaceae</taxon>
        <taxon>Kineosporia</taxon>
    </lineage>
</organism>
<evidence type="ECO:0000313" key="2">
    <source>
        <dbReference type="EMBL" id="GAA3599612.1"/>
    </source>
</evidence>
<reference evidence="3" key="1">
    <citation type="journal article" date="2019" name="Int. J. Syst. Evol. Microbiol.">
        <title>The Global Catalogue of Microorganisms (GCM) 10K type strain sequencing project: providing services to taxonomists for standard genome sequencing and annotation.</title>
        <authorList>
            <consortium name="The Broad Institute Genomics Platform"/>
            <consortium name="The Broad Institute Genome Sequencing Center for Infectious Disease"/>
            <person name="Wu L."/>
            <person name="Ma J."/>
        </authorList>
    </citation>
    <scope>NUCLEOTIDE SEQUENCE [LARGE SCALE GENOMIC DNA]</scope>
    <source>
        <strain evidence="3">JCM 16902</strain>
    </source>
</reference>
<dbReference type="PROSITE" id="PS50995">
    <property type="entry name" value="HTH_MARR_2"/>
    <property type="match status" value="1"/>
</dbReference>